<feature type="region of interest" description="Disordered" evidence="1">
    <location>
        <begin position="17"/>
        <end position="59"/>
    </location>
</feature>
<sequence length="59" mass="6475">MDKHRRAVNELILEGDDLDLLTGSSQTPARESPVRGGPDVPTDRAPAVRRDRPAARERG</sequence>
<dbReference type="EMBL" id="BAAAND010000003">
    <property type="protein sequence ID" value="GAA1575245.1"/>
    <property type="molecule type" value="Genomic_DNA"/>
</dbReference>
<comment type="caution">
    <text evidence="2">The sequence shown here is derived from an EMBL/GenBank/DDBJ whole genome shotgun (WGS) entry which is preliminary data.</text>
</comment>
<evidence type="ECO:0000256" key="1">
    <source>
        <dbReference type="SAM" id="MobiDB-lite"/>
    </source>
</evidence>
<dbReference type="Proteomes" id="UP001500190">
    <property type="component" value="Unassembled WGS sequence"/>
</dbReference>
<organism evidence="2 3">
    <name type="scientific">Kribbella karoonensis</name>
    <dbReference type="NCBI Taxonomy" id="324851"/>
    <lineage>
        <taxon>Bacteria</taxon>
        <taxon>Bacillati</taxon>
        <taxon>Actinomycetota</taxon>
        <taxon>Actinomycetes</taxon>
        <taxon>Propionibacteriales</taxon>
        <taxon>Kribbellaceae</taxon>
        <taxon>Kribbella</taxon>
    </lineage>
</organism>
<dbReference type="RefSeq" id="WP_344188998.1">
    <property type="nucleotide sequence ID" value="NZ_BAAAND010000003.1"/>
</dbReference>
<feature type="compositionally biased region" description="Basic and acidic residues" evidence="1">
    <location>
        <begin position="46"/>
        <end position="59"/>
    </location>
</feature>
<reference evidence="2 3" key="1">
    <citation type="journal article" date="2019" name="Int. J. Syst. Evol. Microbiol.">
        <title>The Global Catalogue of Microorganisms (GCM) 10K type strain sequencing project: providing services to taxonomists for standard genome sequencing and annotation.</title>
        <authorList>
            <consortium name="The Broad Institute Genomics Platform"/>
            <consortium name="The Broad Institute Genome Sequencing Center for Infectious Disease"/>
            <person name="Wu L."/>
            <person name="Ma J."/>
        </authorList>
    </citation>
    <scope>NUCLEOTIDE SEQUENCE [LARGE SCALE GENOMIC DNA]</scope>
    <source>
        <strain evidence="2 3">JCM 14304</strain>
    </source>
</reference>
<keyword evidence="3" id="KW-1185">Reference proteome</keyword>
<proteinExistence type="predicted"/>
<name>A0ABN2DD74_9ACTN</name>
<gene>
    <name evidence="2" type="ORF">GCM10009742_18080</name>
</gene>
<accession>A0ABN2DD74</accession>
<evidence type="ECO:0000313" key="2">
    <source>
        <dbReference type="EMBL" id="GAA1575245.1"/>
    </source>
</evidence>
<protein>
    <submittedName>
        <fullName evidence="2">Uncharacterized protein</fullName>
    </submittedName>
</protein>
<evidence type="ECO:0000313" key="3">
    <source>
        <dbReference type="Proteomes" id="UP001500190"/>
    </source>
</evidence>